<dbReference type="Pfam" id="PF02889">
    <property type="entry name" value="Sec63"/>
    <property type="match status" value="1"/>
</dbReference>
<feature type="non-terminal residue" evidence="2">
    <location>
        <position position="1"/>
    </location>
</feature>
<feature type="domain" description="SEC63" evidence="1">
    <location>
        <begin position="1"/>
        <end position="98"/>
    </location>
</feature>
<dbReference type="Proteomes" id="UP001153678">
    <property type="component" value="Unassembled WGS sequence"/>
</dbReference>
<dbReference type="AlphaFoldDB" id="A0A9W4X428"/>
<accession>A0A9W4X428</accession>
<sequence>AHLIRTKLPIVDYITNTLSVLDQAIRILQLIIDITVENNMLKTCLHMMLLLQCIKQSCWPENFQNVSRLSEPYIEKICEAVNNIPIIDVGCHINHASGSMAPNEKRTLLALLKRVKNISGYD</sequence>
<keyword evidence="3" id="KW-1185">Reference proteome</keyword>
<dbReference type="OrthoDB" id="5575at2759"/>
<comment type="caution">
    <text evidence="2">The sequence shown here is derived from an EMBL/GenBank/DDBJ whole genome shotgun (WGS) entry which is preliminary data.</text>
</comment>
<dbReference type="Gene3D" id="1.10.3380.10">
    <property type="entry name" value="Sec63 N-terminal domain-like domain"/>
    <property type="match status" value="1"/>
</dbReference>
<feature type="non-terminal residue" evidence="2">
    <location>
        <position position="122"/>
    </location>
</feature>
<evidence type="ECO:0000313" key="2">
    <source>
        <dbReference type="EMBL" id="CAI2193640.1"/>
    </source>
</evidence>
<organism evidence="2 3">
    <name type="scientific">Funneliformis geosporum</name>
    <dbReference type="NCBI Taxonomy" id="1117311"/>
    <lineage>
        <taxon>Eukaryota</taxon>
        <taxon>Fungi</taxon>
        <taxon>Fungi incertae sedis</taxon>
        <taxon>Mucoromycota</taxon>
        <taxon>Glomeromycotina</taxon>
        <taxon>Glomeromycetes</taxon>
        <taxon>Glomerales</taxon>
        <taxon>Glomeraceae</taxon>
        <taxon>Funneliformis</taxon>
    </lineage>
</organism>
<evidence type="ECO:0000313" key="3">
    <source>
        <dbReference type="Proteomes" id="UP001153678"/>
    </source>
</evidence>
<protein>
    <submittedName>
        <fullName evidence="2">15201_t:CDS:1</fullName>
    </submittedName>
</protein>
<proteinExistence type="predicted"/>
<evidence type="ECO:0000259" key="1">
    <source>
        <dbReference type="Pfam" id="PF02889"/>
    </source>
</evidence>
<reference evidence="2" key="1">
    <citation type="submission" date="2022-08" db="EMBL/GenBank/DDBJ databases">
        <authorList>
            <person name="Kallberg Y."/>
            <person name="Tangrot J."/>
            <person name="Rosling A."/>
        </authorList>
    </citation>
    <scope>NUCLEOTIDE SEQUENCE</scope>
    <source>
        <strain evidence="2">Wild A</strain>
    </source>
</reference>
<gene>
    <name evidence="2" type="ORF">FWILDA_LOCUS16176</name>
</gene>
<dbReference type="EMBL" id="CAMKVN010009882">
    <property type="protein sequence ID" value="CAI2193640.1"/>
    <property type="molecule type" value="Genomic_DNA"/>
</dbReference>
<dbReference type="InterPro" id="IPR004179">
    <property type="entry name" value="Sec63-dom"/>
</dbReference>
<name>A0A9W4X428_9GLOM</name>
<dbReference type="SUPFAM" id="SSF158702">
    <property type="entry name" value="Sec63 N-terminal domain-like"/>
    <property type="match status" value="1"/>
</dbReference>